<dbReference type="PANTHER" id="PTHR23135">
    <property type="entry name" value="MUR LIGASE FAMILY MEMBER"/>
    <property type="match status" value="1"/>
</dbReference>
<evidence type="ECO:0000313" key="5">
    <source>
        <dbReference type="EMBL" id="MBB5183705.1"/>
    </source>
</evidence>
<comment type="catalytic activity">
    <reaction evidence="2">
        <text>beta-D-GlcNAc-(1-&gt;4)-Mur2Ac(oyl-L-Ala-gamma-D-Glu-L-Lys-D-Ala-D-Ala)-di-trans,octa-cis-undecaprenyl diphosphate + ATP = beta-D-GlcNAc-(1-&gt;4)-Mur2Ac(oyl-L-Ala-gamma-D-O-P-Glu-L-Lys-D-Ala-D-Ala)-di-trans,octa-cis-undecaprenyl diphosphate + ADP</text>
        <dbReference type="Rhea" id="RHEA:59488"/>
        <dbReference type="ChEBI" id="CHEBI:30616"/>
        <dbReference type="ChEBI" id="CHEBI:60033"/>
        <dbReference type="ChEBI" id="CHEBI:143132"/>
        <dbReference type="ChEBI" id="CHEBI:456216"/>
    </reaction>
</comment>
<keyword evidence="6" id="KW-1185">Reference proteome</keyword>
<dbReference type="GO" id="GO:0140282">
    <property type="term" value="F:carbon-nitrogen ligase activity on lipid II"/>
    <property type="evidence" value="ECO:0007669"/>
    <property type="project" value="UniProtKB-UniRule"/>
</dbReference>
<dbReference type="GO" id="GO:0016881">
    <property type="term" value="F:acid-amino acid ligase activity"/>
    <property type="evidence" value="ECO:0007669"/>
    <property type="project" value="InterPro"/>
</dbReference>
<keyword evidence="2" id="KW-0547">Nucleotide-binding</keyword>
<dbReference type="GO" id="GO:0071555">
    <property type="term" value="P:cell wall organization"/>
    <property type="evidence" value="ECO:0007669"/>
    <property type="project" value="UniProtKB-KW"/>
</dbReference>
<dbReference type="InterPro" id="IPR043703">
    <property type="entry name" value="Lipid_II_synth_MurT"/>
</dbReference>
<dbReference type="AlphaFoldDB" id="A0A7W8CY05"/>
<dbReference type="InterPro" id="IPR036565">
    <property type="entry name" value="Mur-like_cat_sf"/>
</dbReference>
<evidence type="ECO:0000259" key="3">
    <source>
        <dbReference type="Pfam" id="PF08245"/>
    </source>
</evidence>
<dbReference type="GO" id="GO:0005524">
    <property type="term" value="F:ATP binding"/>
    <property type="evidence" value="ECO:0007669"/>
    <property type="project" value="UniProtKB-UniRule"/>
</dbReference>
<dbReference type="InterPro" id="IPR013221">
    <property type="entry name" value="Mur_ligase_cen"/>
</dbReference>
<keyword evidence="2" id="KW-0436">Ligase</keyword>
<protein>
    <recommendedName>
        <fullName evidence="2">Lipid II isoglutaminyl synthase (glutamine-hydrolyzing) subunit MurT</fullName>
        <ecNumber evidence="2">6.3.5.13</ecNumber>
    </recommendedName>
</protein>
<organism evidence="5 6">
    <name type="scientific">Catenisphaera adipataccumulans</name>
    <dbReference type="NCBI Taxonomy" id="700500"/>
    <lineage>
        <taxon>Bacteria</taxon>
        <taxon>Bacillati</taxon>
        <taxon>Bacillota</taxon>
        <taxon>Erysipelotrichia</taxon>
        <taxon>Erysipelotrichales</taxon>
        <taxon>Erysipelotrichaceae</taxon>
        <taxon>Catenisphaera</taxon>
    </lineage>
</organism>
<comment type="caution">
    <text evidence="5">The sequence shown here is derived from an EMBL/GenBank/DDBJ whole genome shotgun (WGS) entry which is preliminary data.</text>
</comment>
<feature type="binding site" evidence="2">
    <location>
        <position position="228"/>
    </location>
    <ligand>
        <name>Zn(2+)</name>
        <dbReference type="ChEBI" id="CHEBI:29105"/>
    </ligand>
</feature>
<comment type="catalytic activity">
    <reaction evidence="2">
        <text>beta-D-GlcNAc-(1-&gt;4)-Mur2Ac(oyl-L-Ala-gamma-D-O-P-Glu-L-Lys-D-Ala-D-Ala)-di-trans,octa-cis-undecaprenyl diphosphate + NH4(+) = beta-D-GlcNAc-(1-&gt;4)-Mur2Ac(oyl-L-Ala-D-isoglutaminyl-L-Lys-D-Ala-D-Ala)-di-trans,octa-cis-undecaprenyl diphosphate + phosphate + H(+)</text>
        <dbReference type="Rhea" id="RHEA:57932"/>
        <dbReference type="ChEBI" id="CHEBI:15378"/>
        <dbReference type="ChEBI" id="CHEBI:28938"/>
        <dbReference type="ChEBI" id="CHEBI:43474"/>
        <dbReference type="ChEBI" id="CHEBI:62233"/>
        <dbReference type="ChEBI" id="CHEBI:143132"/>
    </reaction>
</comment>
<comment type="catalytic activity">
    <reaction evidence="2">
        <text>beta-D-GlcNAc-(1-&gt;4)-Mur2Ac(oyl-L-Ala-gamma-D-Glu-L-Lys-D-Ala-D-Ala)-di-trans,octa-cis-undecaprenyl diphosphate + L-glutamine + ATP + H2O = beta-D-GlcNAc-(1-&gt;4)-Mur2Ac(oyl-L-Ala-D-isoglutaminyl-L-Lys-D-Ala-D-Ala)-di-trans,octa-cis-undecaprenyl diphosphate + L-glutamate + ADP + phosphate + H(+)</text>
        <dbReference type="Rhea" id="RHEA:57928"/>
        <dbReference type="ChEBI" id="CHEBI:15377"/>
        <dbReference type="ChEBI" id="CHEBI:15378"/>
        <dbReference type="ChEBI" id="CHEBI:29985"/>
        <dbReference type="ChEBI" id="CHEBI:30616"/>
        <dbReference type="ChEBI" id="CHEBI:43474"/>
        <dbReference type="ChEBI" id="CHEBI:58359"/>
        <dbReference type="ChEBI" id="CHEBI:60033"/>
        <dbReference type="ChEBI" id="CHEBI:62233"/>
        <dbReference type="ChEBI" id="CHEBI:456216"/>
        <dbReference type="EC" id="6.3.5.13"/>
    </reaction>
</comment>
<keyword evidence="2" id="KW-0479">Metal-binding</keyword>
<comment type="similarity">
    <text evidence="2">Belongs to the MurCDEF family. MurT subfamily.</text>
</comment>
<reference evidence="5 6" key="1">
    <citation type="submission" date="2020-08" db="EMBL/GenBank/DDBJ databases">
        <title>Genomic Encyclopedia of Type Strains, Phase IV (KMG-IV): sequencing the most valuable type-strain genomes for metagenomic binning, comparative biology and taxonomic classification.</title>
        <authorList>
            <person name="Goeker M."/>
        </authorList>
    </citation>
    <scope>NUCLEOTIDE SEQUENCE [LARGE SCALE GENOMIC DNA]</scope>
    <source>
        <strain evidence="5 6">DSM 25799</strain>
    </source>
</reference>
<comment type="subunit">
    <text evidence="2">Forms a heterodimer with GatD.</text>
</comment>
<dbReference type="UniPathway" id="UPA00219"/>
<sequence>MKGISIFATKVSASLLHRIGRGGSLPGSIGLKLDSDIFSKLRINGPVILVTGTNGKTSTANMITDLMEQDGYHVISNRRGDNLREGIATTLLSHSTLSGRIKADAVVLEVDELNVRHVLPKLPVQLLVVNNFFRDQLDRAREMEQLIDSIEGVLPNFNGTLVLNANDPNVVRLSLKAPQADCLYFGLAKNKYSVASTNEASEGKFCPKCGARLVYDYYQYSHIGKFHCSKCDFQTPPMDVELTDIDLETETFRYKDKLYRSPYEGMYSMYNCAAVLAVSAFYRMKESAARAVFAHAPQPKGRNERFEKDGRTVILNLVKNPTGANEVMKVIERDERPKSVCIVLNDREQDGTDVSWIYDTFFEKLMKDTTKAVVCTGLRAYDMALRMYYGGYQGKIAVKNNVTEAVDLAMKECDRVYVVATYTALLPTRNIIVKEMGL</sequence>
<proteinExistence type="inferred from homology"/>
<dbReference type="Pfam" id="PF08353">
    <property type="entry name" value="MurT_C"/>
    <property type="match status" value="1"/>
</dbReference>
<dbReference type="EC" id="6.3.5.13" evidence="2"/>
<dbReference type="GO" id="GO:0009252">
    <property type="term" value="P:peptidoglycan biosynthetic process"/>
    <property type="evidence" value="ECO:0007669"/>
    <property type="project" value="UniProtKB-UniRule"/>
</dbReference>
<evidence type="ECO:0000256" key="1">
    <source>
        <dbReference type="ARBA" id="ARBA00004752"/>
    </source>
</evidence>
<dbReference type="Gene3D" id="3.40.1190.10">
    <property type="entry name" value="Mur-like, catalytic domain"/>
    <property type="match status" value="1"/>
</dbReference>
<keyword evidence="2" id="KW-0961">Cell wall biogenesis/degradation</keyword>
<dbReference type="Pfam" id="PF08245">
    <property type="entry name" value="Mur_ligase_M"/>
    <property type="match status" value="1"/>
</dbReference>
<dbReference type="SUPFAM" id="SSF53623">
    <property type="entry name" value="MurD-like peptide ligases, catalytic domain"/>
    <property type="match status" value="1"/>
</dbReference>
<feature type="domain" description="Mur ligase central" evidence="3">
    <location>
        <begin position="50"/>
        <end position="202"/>
    </location>
</feature>
<feature type="binding site" evidence="2">
    <location>
        <position position="231"/>
    </location>
    <ligand>
        <name>Zn(2+)</name>
        <dbReference type="ChEBI" id="CHEBI:29105"/>
    </ligand>
</feature>
<keyword evidence="2" id="KW-0573">Peptidoglycan synthesis</keyword>
<accession>A0A7W8CY05</accession>
<evidence type="ECO:0000256" key="2">
    <source>
        <dbReference type="HAMAP-Rule" id="MF_02214"/>
    </source>
</evidence>
<feature type="active site" evidence="2">
    <location>
        <position position="353"/>
    </location>
</feature>
<evidence type="ECO:0000259" key="4">
    <source>
        <dbReference type="Pfam" id="PF08353"/>
    </source>
</evidence>
<name>A0A7W8CY05_9FIRM</name>
<dbReference type="EMBL" id="JACHHK010000007">
    <property type="protein sequence ID" value="MBB5183705.1"/>
    <property type="molecule type" value="Genomic_DNA"/>
</dbReference>
<dbReference type="GO" id="GO:0008360">
    <property type="term" value="P:regulation of cell shape"/>
    <property type="evidence" value="ECO:0007669"/>
    <property type="project" value="UniProtKB-KW"/>
</dbReference>
<dbReference type="PANTHER" id="PTHR23135:SF7">
    <property type="entry name" value="LIPID II ISOGLUTAMINYL SYNTHASE (GLUTAMINE-HYDROLYZING) SUBUNIT MURT"/>
    <property type="match status" value="1"/>
</dbReference>
<evidence type="ECO:0000313" key="6">
    <source>
        <dbReference type="Proteomes" id="UP000539953"/>
    </source>
</evidence>
<keyword evidence="2" id="KW-0133">Cell shape</keyword>
<keyword evidence="2" id="KW-0067">ATP-binding</keyword>
<dbReference type="Proteomes" id="UP000539953">
    <property type="component" value="Unassembled WGS sequence"/>
</dbReference>
<comment type="function">
    <text evidence="2">The lipid II isoglutaminyl synthase complex catalyzes the formation of alpha-D-isoglutamine in the cell wall lipid II stem peptide. The MurT subunit catalyzes the ATP-dependent amidation of D-glutamate residue of lipid II, converting it to an isoglutamine residue.</text>
</comment>
<comment type="pathway">
    <text evidence="1 2">Cell wall biogenesis; peptidoglycan biosynthesis.</text>
</comment>
<keyword evidence="2" id="KW-0862">Zinc</keyword>
<dbReference type="HAMAP" id="MF_02214">
    <property type="entry name" value="Lipid_II_synth_MurT"/>
    <property type="match status" value="1"/>
</dbReference>
<dbReference type="RefSeq" id="WP_183329000.1">
    <property type="nucleotide sequence ID" value="NZ_JACHHK010000007.1"/>
</dbReference>
<feature type="binding site" evidence="2">
    <location>
        <position position="209"/>
    </location>
    <ligand>
        <name>Zn(2+)</name>
        <dbReference type="ChEBI" id="CHEBI:29105"/>
    </ligand>
</feature>
<dbReference type="GO" id="GO:0008270">
    <property type="term" value="F:zinc ion binding"/>
    <property type="evidence" value="ECO:0007669"/>
    <property type="project" value="UniProtKB-UniRule"/>
</dbReference>
<feature type="domain" description="Lipid II isoglutaminyl synthase (glutamine-hydrolyzing) subunit MurT C-terminal" evidence="4">
    <location>
        <begin position="317"/>
        <end position="425"/>
    </location>
</feature>
<gene>
    <name evidence="2" type="primary">murT</name>
    <name evidence="5" type="ORF">HNQ47_001744</name>
</gene>
<feature type="binding site" evidence="2">
    <location>
        <position position="206"/>
    </location>
    <ligand>
        <name>Zn(2+)</name>
        <dbReference type="ChEBI" id="CHEBI:29105"/>
    </ligand>
</feature>
<dbReference type="InterPro" id="IPR013564">
    <property type="entry name" value="MurT_C"/>
</dbReference>